<gene>
    <name evidence="4" type="ORF">CI238_01015</name>
</gene>
<dbReference type="STRING" id="1573173.A0A166Q3N3"/>
<evidence type="ECO:0000256" key="1">
    <source>
        <dbReference type="ARBA" id="ARBA00007409"/>
    </source>
</evidence>
<dbReference type="AlphaFoldDB" id="A0A166Q3N3"/>
<feature type="domain" description="GST C-terminal" evidence="3">
    <location>
        <begin position="101"/>
        <end position="226"/>
    </location>
</feature>
<accession>A0A166Q3N3</accession>
<dbReference type="InterPro" id="IPR036249">
    <property type="entry name" value="Thioredoxin-like_sf"/>
</dbReference>
<keyword evidence="5" id="KW-1185">Reference proteome</keyword>
<dbReference type="InterPro" id="IPR010987">
    <property type="entry name" value="Glutathione-S-Trfase_C-like"/>
</dbReference>
<dbReference type="InterPro" id="IPR036282">
    <property type="entry name" value="Glutathione-S-Trfase_C_sf"/>
</dbReference>
<evidence type="ECO:0000259" key="2">
    <source>
        <dbReference type="PROSITE" id="PS50404"/>
    </source>
</evidence>
<feature type="domain" description="GST N-terminal" evidence="2">
    <location>
        <begin position="7"/>
        <end position="92"/>
    </location>
</feature>
<dbReference type="SUPFAM" id="SSF47616">
    <property type="entry name" value="GST C-terminal domain-like"/>
    <property type="match status" value="1"/>
</dbReference>
<dbReference type="InterPro" id="IPR004046">
    <property type="entry name" value="GST_C"/>
</dbReference>
<dbReference type="SFLD" id="SFLDG00358">
    <property type="entry name" value="Main_(cytGST)"/>
    <property type="match status" value="1"/>
</dbReference>
<dbReference type="Proteomes" id="UP000076584">
    <property type="component" value="Unassembled WGS sequence"/>
</dbReference>
<proteinExistence type="inferred from homology"/>
<evidence type="ECO:0000313" key="4">
    <source>
        <dbReference type="EMBL" id="KZL67479.1"/>
    </source>
</evidence>
<evidence type="ECO:0000313" key="5">
    <source>
        <dbReference type="Proteomes" id="UP000076584"/>
    </source>
</evidence>
<dbReference type="SFLD" id="SFLDS00019">
    <property type="entry name" value="Glutathione_Transferase_(cytos"/>
    <property type="match status" value="1"/>
</dbReference>
<evidence type="ECO:0000259" key="3">
    <source>
        <dbReference type="PROSITE" id="PS50405"/>
    </source>
</evidence>
<comment type="caution">
    <text evidence="4">The sequence shown here is derived from an EMBL/GenBank/DDBJ whole genome shotgun (WGS) entry which is preliminary data.</text>
</comment>
<protein>
    <submittedName>
        <fullName evidence="4">Protein ure2</fullName>
    </submittedName>
</protein>
<dbReference type="PANTHER" id="PTHR44051">
    <property type="entry name" value="GLUTATHIONE S-TRANSFERASE-RELATED"/>
    <property type="match status" value="1"/>
</dbReference>
<dbReference type="EMBL" id="LFIW01002536">
    <property type="protein sequence ID" value="KZL67479.1"/>
    <property type="molecule type" value="Genomic_DNA"/>
</dbReference>
<dbReference type="InterPro" id="IPR040079">
    <property type="entry name" value="Glutathione_S-Trfase"/>
</dbReference>
<dbReference type="Pfam" id="PF13409">
    <property type="entry name" value="GST_N_2"/>
    <property type="match status" value="1"/>
</dbReference>
<organism evidence="4 5">
    <name type="scientific">Colletotrichum incanum</name>
    <name type="common">Soybean anthracnose fungus</name>
    <dbReference type="NCBI Taxonomy" id="1573173"/>
    <lineage>
        <taxon>Eukaryota</taxon>
        <taxon>Fungi</taxon>
        <taxon>Dikarya</taxon>
        <taxon>Ascomycota</taxon>
        <taxon>Pezizomycotina</taxon>
        <taxon>Sordariomycetes</taxon>
        <taxon>Hypocreomycetidae</taxon>
        <taxon>Glomerellales</taxon>
        <taxon>Glomerellaceae</taxon>
        <taxon>Colletotrichum</taxon>
        <taxon>Colletotrichum spaethianum species complex</taxon>
    </lineage>
</organism>
<reference evidence="4 5" key="1">
    <citation type="submission" date="2015-06" db="EMBL/GenBank/DDBJ databases">
        <title>Survival trade-offs in plant roots during colonization by closely related pathogenic and mutualistic fungi.</title>
        <authorList>
            <person name="Hacquard S."/>
            <person name="Kracher B."/>
            <person name="Hiruma K."/>
            <person name="Weinman A."/>
            <person name="Muench P."/>
            <person name="Garrido Oter R."/>
            <person name="Ver Loren van Themaat E."/>
            <person name="Dallerey J.-F."/>
            <person name="Damm U."/>
            <person name="Henrissat B."/>
            <person name="Lespinet O."/>
            <person name="Thon M."/>
            <person name="Kemen E."/>
            <person name="McHardy A.C."/>
            <person name="Schulze-Lefert P."/>
            <person name="O'Connell R.J."/>
        </authorList>
    </citation>
    <scope>NUCLEOTIDE SEQUENCE [LARGE SCALE GENOMIC DNA]</scope>
    <source>
        <strain evidence="4 5">MAFF 238704</strain>
    </source>
</reference>
<sequence>MASANLKPLLLHAHATGPNPYKVAILLEHLGIPYNVKLWTFAADSHGVKGPDFLAINPNGRVPALQDPNTNVTSWESMACLNYLLRNYDHDNKFGPRPEAGEQGRVEIDQWVSFLVSTAGPMIGQCNWFRHYNAVKNEDAYKRYEAQAYRCFGVLEGQLNTHDGSWIIKGGTPSVVDFHFEPWLRQHGYAGLALDDYPKVKAWLERVQALPELQRAYEKVKRGEEA</sequence>
<dbReference type="Gene3D" id="1.20.1050.130">
    <property type="match status" value="1"/>
</dbReference>
<dbReference type="PROSITE" id="PS50405">
    <property type="entry name" value="GST_CTER"/>
    <property type="match status" value="1"/>
</dbReference>
<dbReference type="PROSITE" id="PS50404">
    <property type="entry name" value="GST_NTER"/>
    <property type="match status" value="1"/>
</dbReference>
<dbReference type="SUPFAM" id="SSF52833">
    <property type="entry name" value="Thioredoxin-like"/>
    <property type="match status" value="1"/>
</dbReference>
<comment type="similarity">
    <text evidence="1">Belongs to the GST superfamily.</text>
</comment>
<dbReference type="PANTHER" id="PTHR44051:SF14">
    <property type="entry name" value="GLUTATHIONE S-TRANSFERASE II"/>
    <property type="match status" value="1"/>
</dbReference>
<dbReference type="Pfam" id="PF00043">
    <property type="entry name" value="GST_C"/>
    <property type="match status" value="1"/>
</dbReference>
<name>A0A166Q3N3_COLIC</name>
<dbReference type="InterPro" id="IPR004045">
    <property type="entry name" value="Glutathione_S-Trfase_N"/>
</dbReference>
<dbReference type="CDD" id="cd03048">
    <property type="entry name" value="GST_N_Ure2p_like"/>
    <property type="match status" value="1"/>
</dbReference>